<feature type="region of interest" description="Disordered" evidence="6">
    <location>
        <begin position="26"/>
        <end position="52"/>
    </location>
</feature>
<keyword evidence="9" id="KW-1185">Reference proteome</keyword>
<evidence type="ECO:0000256" key="7">
    <source>
        <dbReference type="SAM" id="Phobius"/>
    </source>
</evidence>
<dbReference type="PANTHER" id="PTHR13285:SF18">
    <property type="entry name" value="PROTEIN-CYSTEINE N-PALMITOYLTRANSFERASE RASP"/>
    <property type="match status" value="1"/>
</dbReference>
<feature type="transmembrane region" description="Helical" evidence="7">
    <location>
        <begin position="152"/>
        <end position="171"/>
    </location>
</feature>
<reference evidence="8 9" key="1">
    <citation type="submission" date="2019-10" db="EMBL/GenBank/DDBJ databases">
        <authorList>
            <person name="Palmer J.M."/>
        </authorList>
    </citation>
    <scope>NUCLEOTIDE SEQUENCE [LARGE SCALE GENOMIC DNA]</scope>
    <source>
        <strain evidence="8 9">TWF696</strain>
    </source>
</reference>
<keyword evidence="4 7" id="KW-1133">Transmembrane helix</keyword>
<gene>
    <name evidence="8" type="primary">GUP1</name>
    <name evidence="8" type="ORF">TWF696_004223</name>
</gene>
<name>A0AAV9V6P5_9PEZI</name>
<dbReference type="Proteomes" id="UP001375240">
    <property type="component" value="Unassembled WGS sequence"/>
</dbReference>
<feature type="transmembrane region" description="Helical" evidence="7">
    <location>
        <begin position="191"/>
        <end position="208"/>
    </location>
</feature>
<evidence type="ECO:0000256" key="2">
    <source>
        <dbReference type="ARBA" id="ARBA00010323"/>
    </source>
</evidence>
<evidence type="ECO:0000256" key="1">
    <source>
        <dbReference type="ARBA" id="ARBA00004141"/>
    </source>
</evidence>
<dbReference type="EMBL" id="JAVHNQ010000002">
    <property type="protein sequence ID" value="KAK6355099.1"/>
    <property type="molecule type" value="Genomic_DNA"/>
</dbReference>
<evidence type="ECO:0000256" key="4">
    <source>
        <dbReference type="ARBA" id="ARBA00022989"/>
    </source>
</evidence>
<evidence type="ECO:0000256" key="5">
    <source>
        <dbReference type="ARBA" id="ARBA00023136"/>
    </source>
</evidence>
<sequence length="592" mass="67911">MSVDSFKYLFTPELLDGRLVSDISTTSQKDGALKRDEDSAPDPSSKPARRTSPPRWQTIEYFLYYAVFIIVIPQMFKAAYEISKEDHPNYLRYSSILSNGWIPGRKVDNTDLQYKGFRDHVLILFVVVAAHTGLRKLCTNVLRSADLQTRSVFDNIFAVIFLLVLHGISYFKILALLATNYGILKALGPSKATPFVTWGFNLMMLLLNEWKRGYMFGRLLGPDYAYIDSQYGGLMPRWEVHFNLTMLRVISFNMDYYWALTTGPDLERRKRPPPSHQSDKDRVATAHPLDLYKFSIYHAYCLYSPLYLAGPIITFNDFVAQNIHAAFKPLSSTAFKPVLLYGIRFLLSLLCMELVLHFCYVQAISKASHAPYLAWINDTPFQIMMIGYFNLHIIWLKLLIPWRFFRLWSLIDSIDPPENMLRCMSDNYSAVGFWRGWHRSFNRWNIRYIYIPLGGSKKRAVFNTLVVFTFVALWHDLSFTLLTWGWLIVLFILPELTARALLPYSKYGGNWWYRPLAAMGGTLTVLTMCVANLIGFALGLDGIKMLIYDGIINAGWAGAAFLGGTIGCLFVGINVMFELREEEARRGLFLGC</sequence>
<feature type="transmembrane region" description="Helical" evidence="7">
    <location>
        <begin position="338"/>
        <end position="363"/>
    </location>
</feature>
<organism evidence="8 9">
    <name type="scientific">Orbilia brochopaga</name>
    <dbReference type="NCBI Taxonomy" id="3140254"/>
    <lineage>
        <taxon>Eukaryota</taxon>
        <taxon>Fungi</taxon>
        <taxon>Dikarya</taxon>
        <taxon>Ascomycota</taxon>
        <taxon>Pezizomycotina</taxon>
        <taxon>Orbiliomycetes</taxon>
        <taxon>Orbiliales</taxon>
        <taxon>Orbiliaceae</taxon>
        <taxon>Orbilia</taxon>
    </lineage>
</organism>
<evidence type="ECO:0000313" key="9">
    <source>
        <dbReference type="Proteomes" id="UP001375240"/>
    </source>
</evidence>
<comment type="caution">
    <text evidence="8">The sequence shown here is derived from an EMBL/GenBank/DDBJ whole genome shotgun (WGS) entry which is preliminary data.</text>
</comment>
<evidence type="ECO:0000256" key="6">
    <source>
        <dbReference type="SAM" id="MobiDB-lite"/>
    </source>
</evidence>
<dbReference type="PANTHER" id="PTHR13285">
    <property type="entry name" value="ACYLTRANSFERASE"/>
    <property type="match status" value="1"/>
</dbReference>
<dbReference type="GO" id="GO:0005783">
    <property type="term" value="C:endoplasmic reticulum"/>
    <property type="evidence" value="ECO:0007669"/>
    <property type="project" value="TreeGrafter"/>
</dbReference>
<feature type="transmembrane region" description="Helical" evidence="7">
    <location>
        <begin position="516"/>
        <end position="539"/>
    </location>
</feature>
<keyword evidence="3 7" id="KW-0812">Transmembrane</keyword>
<evidence type="ECO:0000313" key="8">
    <source>
        <dbReference type="EMBL" id="KAK6355099.1"/>
    </source>
</evidence>
<proteinExistence type="inferred from homology"/>
<dbReference type="Pfam" id="PF03062">
    <property type="entry name" value="MBOAT"/>
    <property type="match status" value="1"/>
</dbReference>
<keyword evidence="5 7" id="KW-0472">Membrane</keyword>
<dbReference type="GO" id="GO:0016020">
    <property type="term" value="C:membrane"/>
    <property type="evidence" value="ECO:0007669"/>
    <property type="project" value="UniProtKB-SubCell"/>
</dbReference>
<dbReference type="GO" id="GO:0008374">
    <property type="term" value="F:O-acyltransferase activity"/>
    <property type="evidence" value="ECO:0007669"/>
    <property type="project" value="TreeGrafter"/>
</dbReference>
<feature type="transmembrane region" description="Helical" evidence="7">
    <location>
        <begin position="460"/>
        <end position="477"/>
    </location>
</feature>
<dbReference type="InterPro" id="IPR051085">
    <property type="entry name" value="MB_O-acyltransferase"/>
</dbReference>
<protein>
    <submittedName>
        <fullName evidence="8">Glycerol transporter</fullName>
    </submittedName>
</protein>
<comment type="similarity">
    <text evidence="2">Belongs to the membrane-bound acyltransferase family.</text>
</comment>
<dbReference type="GO" id="GO:0006506">
    <property type="term" value="P:GPI anchor biosynthetic process"/>
    <property type="evidence" value="ECO:0007669"/>
    <property type="project" value="TreeGrafter"/>
</dbReference>
<feature type="transmembrane region" description="Helical" evidence="7">
    <location>
        <begin position="383"/>
        <end position="400"/>
    </location>
</feature>
<comment type="subcellular location">
    <subcellularLocation>
        <location evidence="1">Membrane</location>
        <topology evidence="1">Multi-pass membrane protein</topology>
    </subcellularLocation>
</comment>
<feature type="transmembrane region" description="Helical" evidence="7">
    <location>
        <begin position="551"/>
        <end position="577"/>
    </location>
</feature>
<feature type="transmembrane region" description="Helical" evidence="7">
    <location>
        <begin position="483"/>
        <end position="504"/>
    </location>
</feature>
<dbReference type="InterPro" id="IPR004299">
    <property type="entry name" value="MBOAT_fam"/>
</dbReference>
<dbReference type="AlphaFoldDB" id="A0AAV9V6P5"/>
<accession>A0AAV9V6P5</accession>
<feature type="transmembrane region" description="Helical" evidence="7">
    <location>
        <begin position="62"/>
        <end position="80"/>
    </location>
</feature>
<evidence type="ECO:0000256" key="3">
    <source>
        <dbReference type="ARBA" id="ARBA00022692"/>
    </source>
</evidence>